<keyword evidence="2" id="KW-1185">Reference proteome</keyword>
<dbReference type="AlphaFoldDB" id="A0A512BJ59"/>
<gene>
    <name evidence="1" type="ORF">SAE01_44960</name>
</gene>
<protein>
    <submittedName>
        <fullName evidence="1">Uncharacterized protein</fullName>
    </submittedName>
</protein>
<accession>A0A512BJ59</accession>
<name>A0A512BJ59_9BACT</name>
<organism evidence="1 2">
    <name type="scientific">Segetibacter aerophilus</name>
    <dbReference type="NCBI Taxonomy" id="670293"/>
    <lineage>
        <taxon>Bacteria</taxon>
        <taxon>Pseudomonadati</taxon>
        <taxon>Bacteroidota</taxon>
        <taxon>Chitinophagia</taxon>
        <taxon>Chitinophagales</taxon>
        <taxon>Chitinophagaceae</taxon>
        <taxon>Segetibacter</taxon>
    </lineage>
</organism>
<sequence length="98" mass="11355">MDLSTFNASLSGNTPPASSVYLQALWFDAKDNWKSAHDLVDHLNDKNACWVHAYLHRKEGDIRNADYWYKRAGKKRPSATLNEEWEQLVQTFLLDSNK</sequence>
<dbReference type="Proteomes" id="UP000321513">
    <property type="component" value="Unassembled WGS sequence"/>
</dbReference>
<dbReference type="OrthoDB" id="370799at2"/>
<dbReference type="EMBL" id="BJYT01000035">
    <property type="protein sequence ID" value="GEO12000.1"/>
    <property type="molecule type" value="Genomic_DNA"/>
</dbReference>
<proteinExistence type="predicted"/>
<evidence type="ECO:0000313" key="2">
    <source>
        <dbReference type="Proteomes" id="UP000321513"/>
    </source>
</evidence>
<dbReference type="RefSeq" id="WP_147206127.1">
    <property type="nucleotide sequence ID" value="NZ_BJYT01000035.1"/>
</dbReference>
<comment type="caution">
    <text evidence="1">The sequence shown here is derived from an EMBL/GenBank/DDBJ whole genome shotgun (WGS) entry which is preliminary data.</text>
</comment>
<reference evidence="1 2" key="1">
    <citation type="submission" date="2019-07" db="EMBL/GenBank/DDBJ databases">
        <title>Whole genome shotgun sequence of Segetibacter aerophilus NBRC 106135.</title>
        <authorList>
            <person name="Hosoyama A."/>
            <person name="Uohara A."/>
            <person name="Ohji S."/>
            <person name="Ichikawa N."/>
        </authorList>
    </citation>
    <scope>NUCLEOTIDE SEQUENCE [LARGE SCALE GENOMIC DNA]</scope>
    <source>
        <strain evidence="1 2">NBRC 106135</strain>
    </source>
</reference>
<evidence type="ECO:0000313" key="1">
    <source>
        <dbReference type="EMBL" id="GEO12000.1"/>
    </source>
</evidence>